<feature type="non-terminal residue" evidence="2">
    <location>
        <position position="1"/>
    </location>
</feature>
<evidence type="ECO:0000256" key="1">
    <source>
        <dbReference type="SAM" id="MobiDB-lite"/>
    </source>
</evidence>
<dbReference type="EMBL" id="CYRY02001382">
    <property type="protein sequence ID" value="VCW66026.1"/>
    <property type="molecule type" value="Genomic_DNA"/>
</dbReference>
<feature type="region of interest" description="Disordered" evidence="1">
    <location>
        <begin position="90"/>
        <end position="135"/>
    </location>
</feature>
<protein>
    <submittedName>
        <fullName evidence="2">Uncharacterized protein</fullName>
    </submittedName>
</protein>
<keyword evidence="3" id="KW-1185">Reference proteome</keyword>
<name>A0A9X9LE61_GULGU</name>
<sequence length="135" mass="14892">GNLQLARERGAGRGSFQSQRPPQPPPWAGQSVTFAVAQEGSHWSPEAGWAVCQGRQCLGGMLLARQNPLQDRTAFVRSLCHLKQLPAARFRWRPASSTQESQRNSPRHQNHGASPAGVQRLLPGQPRFPREAQVL</sequence>
<evidence type="ECO:0000313" key="3">
    <source>
        <dbReference type="Proteomes" id="UP000269945"/>
    </source>
</evidence>
<gene>
    <name evidence="2" type="ORF">BN2614_LOCUS1</name>
</gene>
<comment type="caution">
    <text evidence="2">The sequence shown here is derived from an EMBL/GenBank/DDBJ whole genome shotgun (WGS) entry which is preliminary data.</text>
</comment>
<feature type="compositionally biased region" description="Polar residues" evidence="1">
    <location>
        <begin position="95"/>
        <end position="104"/>
    </location>
</feature>
<feature type="compositionally biased region" description="Basic and acidic residues" evidence="1">
    <location>
        <begin position="1"/>
        <end position="11"/>
    </location>
</feature>
<dbReference type="AlphaFoldDB" id="A0A9X9LE61"/>
<proteinExistence type="predicted"/>
<dbReference type="Proteomes" id="UP000269945">
    <property type="component" value="Unassembled WGS sequence"/>
</dbReference>
<accession>A0A9X9LE61</accession>
<feature type="region of interest" description="Disordered" evidence="1">
    <location>
        <begin position="1"/>
        <end position="29"/>
    </location>
</feature>
<reference evidence="2 3" key="1">
    <citation type="submission" date="2018-10" db="EMBL/GenBank/DDBJ databases">
        <authorList>
            <person name="Ekblom R."/>
            <person name="Jareborg N."/>
        </authorList>
    </citation>
    <scope>NUCLEOTIDE SEQUENCE [LARGE SCALE GENOMIC DNA]</scope>
    <source>
        <tissue evidence="2">Muscle</tissue>
    </source>
</reference>
<organism evidence="2 3">
    <name type="scientific">Gulo gulo</name>
    <name type="common">Wolverine</name>
    <name type="synonym">Gluton</name>
    <dbReference type="NCBI Taxonomy" id="48420"/>
    <lineage>
        <taxon>Eukaryota</taxon>
        <taxon>Metazoa</taxon>
        <taxon>Chordata</taxon>
        <taxon>Craniata</taxon>
        <taxon>Vertebrata</taxon>
        <taxon>Euteleostomi</taxon>
        <taxon>Mammalia</taxon>
        <taxon>Eutheria</taxon>
        <taxon>Laurasiatheria</taxon>
        <taxon>Carnivora</taxon>
        <taxon>Caniformia</taxon>
        <taxon>Musteloidea</taxon>
        <taxon>Mustelidae</taxon>
        <taxon>Guloninae</taxon>
        <taxon>Gulo</taxon>
    </lineage>
</organism>
<evidence type="ECO:0000313" key="2">
    <source>
        <dbReference type="EMBL" id="VCW66026.1"/>
    </source>
</evidence>